<keyword evidence="2" id="KW-1185">Reference proteome</keyword>
<dbReference type="AlphaFoldDB" id="A0A7W9AK35"/>
<sequence length="106" mass="10912">MLLAACGAGGGDPTAKAEDLIACMVDGATVFARVCALERSISDAGALMLVVRHPSGAFRRMTVPKDGRGVSAADGAAPAEITPVDDQWVDVTLAGDRYRLPVAMKP</sequence>
<evidence type="ECO:0000313" key="2">
    <source>
        <dbReference type="Proteomes" id="UP000549617"/>
    </source>
</evidence>
<protein>
    <submittedName>
        <fullName evidence="1">Uncharacterized protein</fullName>
    </submittedName>
</protein>
<organism evidence="1 2">
    <name type="scientific">Sphingobium boeckii</name>
    <dbReference type="NCBI Taxonomy" id="1082345"/>
    <lineage>
        <taxon>Bacteria</taxon>
        <taxon>Pseudomonadati</taxon>
        <taxon>Pseudomonadota</taxon>
        <taxon>Alphaproteobacteria</taxon>
        <taxon>Sphingomonadales</taxon>
        <taxon>Sphingomonadaceae</taxon>
        <taxon>Sphingobium</taxon>
    </lineage>
</organism>
<dbReference type="Proteomes" id="UP000549617">
    <property type="component" value="Unassembled WGS sequence"/>
</dbReference>
<evidence type="ECO:0000313" key="1">
    <source>
        <dbReference type="EMBL" id="MBB5687130.1"/>
    </source>
</evidence>
<comment type="caution">
    <text evidence="1">The sequence shown here is derived from an EMBL/GenBank/DDBJ whole genome shotgun (WGS) entry which is preliminary data.</text>
</comment>
<dbReference type="RefSeq" id="WP_246350835.1">
    <property type="nucleotide sequence ID" value="NZ_JACIJC010000005.1"/>
</dbReference>
<accession>A0A7W9AK35</accession>
<name>A0A7W9AK35_9SPHN</name>
<reference evidence="1 2" key="1">
    <citation type="submission" date="2020-08" db="EMBL/GenBank/DDBJ databases">
        <title>Genomic Encyclopedia of Type Strains, Phase IV (KMG-IV): sequencing the most valuable type-strain genomes for metagenomic binning, comparative biology and taxonomic classification.</title>
        <authorList>
            <person name="Goeker M."/>
        </authorList>
    </citation>
    <scope>NUCLEOTIDE SEQUENCE [LARGE SCALE GENOMIC DNA]</scope>
    <source>
        <strain evidence="1 2">DSM 25079</strain>
    </source>
</reference>
<gene>
    <name evidence="1" type="ORF">FHS49_003158</name>
</gene>
<dbReference type="EMBL" id="JACIJC010000005">
    <property type="protein sequence ID" value="MBB5687130.1"/>
    <property type="molecule type" value="Genomic_DNA"/>
</dbReference>
<proteinExistence type="predicted"/>